<proteinExistence type="inferred from homology"/>
<protein>
    <recommendedName>
        <fullName evidence="10">Odorant receptor</fullName>
    </recommendedName>
</protein>
<keyword evidence="8 10" id="KW-0675">Receptor</keyword>
<evidence type="ECO:0000256" key="7">
    <source>
        <dbReference type="ARBA" id="ARBA00023136"/>
    </source>
</evidence>
<dbReference type="EMBL" id="JALNTZ010000003">
    <property type="protein sequence ID" value="KAJ3659653.1"/>
    <property type="molecule type" value="Genomic_DNA"/>
</dbReference>
<feature type="transmembrane region" description="Helical" evidence="10">
    <location>
        <begin position="128"/>
        <end position="147"/>
    </location>
</feature>
<dbReference type="PANTHER" id="PTHR21137">
    <property type="entry name" value="ODORANT RECEPTOR"/>
    <property type="match status" value="1"/>
</dbReference>
<evidence type="ECO:0000313" key="12">
    <source>
        <dbReference type="Proteomes" id="UP001168821"/>
    </source>
</evidence>
<dbReference type="InterPro" id="IPR004117">
    <property type="entry name" value="7tm6_olfct_rcpt"/>
</dbReference>
<keyword evidence="5 10" id="KW-0552">Olfaction</keyword>
<evidence type="ECO:0000256" key="10">
    <source>
        <dbReference type="RuleBase" id="RU351113"/>
    </source>
</evidence>
<evidence type="ECO:0000256" key="5">
    <source>
        <dbReference type="ARBA" id="ARBA00022725"/>
    </source>
</evidence>
<sequence>MVNIIHKSFGLNLKVLNIMGLYSNGKSSVFLRIRAYTLYLVLLVLTTILIIIKTLTSRSSNNLETNAMLIIITDCISIFFKLLPFLQNSERIKRCINFFEEKNFAPKTEHEKKIIDECIRVCHRNSTFYFYAAFLTVMGWNVPPFFAKGRKLPLRLWLPYDPSSTSVNYYFTVVFIAIATLYDGSSTIMDPLLGGLVYHATGQLKILKYNLQHLDKHLEHNLSKSSEQVIEFHSVYKHLESCIEHHKQILWFVDEYEECFSWSIFCQFSGSMLCVSFFCISLILVPFNSVEALTYVVAIFTVTFEILFYCHYGTLLYEENNDLINAICMGPWYKYDVKIRKSLLIIMERSKRPLRITAGKVVDVTIRTFVSILKTSYSLIAVFNSYY</sequence>
<comment type="caution">
    <text evidence="11">The sequence shown here is derived from an EMBL/GenBank/DDBJ whole genome shotgun (WGS) entry which is preliminary data.</text>
</comment>
<evidence type="ECO:0000256" key="3">
    <source>
        <dbReference type="ARBA" id="ARBA00022606"/>
    </source>
</evidence>
<keyword evidence="9 10" id="KW-0807">Transducer</keyword>
<feature type="transmembrane region" description="Helical" evidence="10">
    <location>
        <begin position="167"/>
        <end position="184"/>
    </location>
</feature>
<keyword evidence="6 10" id="KW-1133">Transmembrane helix</keyword>
<dbReference type="Pfam" id="PF02949">
    <property type="entry name" value="7tm_6"/>
    <property type="match status" value="1"/>
</dbReference>
<evidence type="ECO:0000256" key="6">
    <source>
        <dbReference type="ARBA" id="ARBA00022989"/>
    </source>
</evidence>
<dbReference type="GO" id="GO:0004984">
    <property type="term" value="F:olfactory receptor activity"/>
    <property type="evidence" value="ECO:0007669"/>
    <property type="project" value="InterPro"/>
</dbReference>
<evidence type="ECO:0000256" key="1">
    <source>
        <dbReference type="ARBA" id="ARBA00004651"/>
    </source>
</evidence>
<dbReference type="PANTHER" id="PTHR21137:SF35">
    <property type="entry name" value="ODORANT RECEPTOR 19A-RELATED"/>
    <property type="match status" value="1"/>
</dbReference>
<evidence type="ECO:0000256" key="4">
    <source>
        <dbReference type="ARBA" id="ARBA00022692"/>
    </source>
</evidence>
<dbReference type="GO" id="GO:0005549">
    <property type="term" value="F:odorant binding"/>
    <property type="evidence" value="ECO:0007669"/>
    <property type="project" value="InterPro"/>
</dbReference>
<comment type="caution">
    <text evidence="10">Lacks conserved residue(s) required for the propagation of feature annotation.</text>
</comment>
<feature type="transmembrane region" description="Helical" evidence="10">
    <location>
        <begin position="36"/>
        <end position="55"/>
    </location>
</feature>
<feature type="transmembrane region" description="Helical" evidence="10">
    <location>
        <begin position="292"/>
        <end position="310"/>
    </location>
</feature>
<accession>A0AA38IKJ8</accession>
<evidence type="ECO:0000256" key="2">
    <source>
        <dbReference type="ARBA" id="ARBA00022475"/>
    </source>
</evidence>
<keyword evidence="2" id="KW-1003">Cell membrane</keyword>
<name>A0AA38IKJ8_9CUCU</name>
<evidence type="ECO:0000256" key="9">
    <source>
        <dbReference type="ARBA" id="ARBA00023224"/>
    </source>
</evidence>
<dbReference type="AlphaFoldDB" id="A0AA38IKJ8"/>
<comment type="similarity">
    <text evidence="10">Belongs to the insect chemoreceptor superfamily. Heteromeric odorant receptor channel (TC 1.A.69) family.</text>
</comment>
<dbReference type="Proteomes" id="UP001168821">
    <property type="component" value="Unassembled WGS sequence"/>
</dbReference>
<keyword evidence="4 10" id="KW-0812">Transmembrane</keyword>
<evidence type="ECO:0000313" key="11">
    <source>
        <dbReference type="EMBL" id="KAJ3659653.1"/>
    </source>
</evidence>
<comment type="subcellular location">
    <subcellularLocation>
        <location evidence="1 10">Cell membrane</location>
        <topology evidence="1 10">Multi-pass membrane protein</topology>
    </subcellularLocation>
</comment>
<organism evidence="11 12">
    <name type="scientific">Zophobas morio</name>
    <dbReference type="NCBI Taxonomy" id="2755281"/>
    <lineage>
        <taxon>Eukaryota</taxon>
        <taxon>Metazoa</taxon>
        <taxon>Ecdysozoa</taxon>
        <taxon>Arthropoda</taxon>
        <taxon>Hexapoda</taxon>
        <taxon>Insecta</taxon>
        <taxon>Pterygota</taxon>
        <taxon>Neoptera</taxon>
        <taxon>Endopterygota</taxon>
        <taxon>Coleoptera</taxon>
        <taxon>Polyphaga</taxon>
        <taxon>Cucujiformia</taxon>
        <taxon>Tenebrionidae</taxon>
        <taxon>Zophobas</taxon>
    </lineage>
</organism>
<gene>
    <name evidence="11" type="ORF">Zmor_011330</name>
</gene>
<reference evidence="11" key="1">
    <citation type="journal article" date="2023" name="G3 (Bethesda)">
        <title>Whole genome assemblies of Zophobas morio and Tenebrio molitor.</title>
        <authorList>
            <person name="Kaur S."/>
            <person name="Stinson S.A."/>
            <person name="diCenzo G.C."/>
        </authorList>
    </citation>
    <scope>NUCLEOTIDE SEQUENCE</scope>
    <source>
        <strain evidence="11">QUZm001</strain>
    </source>
</reference>
<feature type="transmembrane region" description="Helical" evidence="10">
    <location>
        <begin position="67"/>
        <end position="86"/>
    </location>
</feature>
<dbReference type="GO" id="GO:0007165">
    <property type="term" value="P:signal transduction"/>
    <property type="evidence" value="ECO:0007669"/>
    <property type="project" value="UniProtKB-KW"/>
</dbReference>
<dbReference type="GO" id="GO:0005886">
    <property type="term" value="C:plasma membrane"/>
    <property type="evidence" value="ECO:0007669"/>
    <property type="project" value="UniProtKB-SubCell"/>
</dbReference>
<evidence type="ECO:0000256" key="8">
    <source>
        <dbReference type="ARBA" id="ARBA00023170"/>
    </source>
</evidence>
<keyword evidence="12" id="KW-1185">Reference proteome</keyword>
<keyword evidence="3 10" id="KW-0716">Sensory transduction</keyword>
<feature type="transmembrane region" description="Helical" evidence="10">
    <location>
        <begin position="264"/>
        <end position="286"/>
    </location>
</feature>
<keyword evidence="7 10" id="KW-0472">Membrane</keyword>